<accession>A0A9P6GWR7</accession>
<dbReference type="EMBL" id="SBJO01000256">
    <property type="protein sequence ID" value="KAF9761831.1"/>
    <property type="molecule type" value="Genomic_DNA"/>
</dbReference>
<dbReference type="Proteomes" id="UP000740883">
    <property type="component" value="Unassembled WGS sequence"/>
</dbReference>
<name>A0A9P6GWR7_9MICR</name>
<sequence>MIEDEEQIVNYLEDIDSTFSSINRRLKEILAKICEMKKVNTKVIKDFEPIMKMFNVKKTDSVSFKEDEEELPNQENSSIIFKTSSPKNPFMDTVSSELINKTIMQKAEAKESSSTIDEYKYTCSFYEDSSSSELKDFDISKIPTLFQNEEHLRDVYNFIKQRGSVSFEELIERFENVDCEKVVIYLDVLRNKKFIKRRENIFFVVEK</sequence>
<proteinExistence type="predicted"/>
<protein>
    <submittedName>
        <fullName evidence="1">Uncharacterized protein</fullName>
    </submittedName>
</protein>
<organism evidence="1 2">
    <name type="scientific">Nosema granulosis</name>
    <dbReference type="NCBI Taxonomy" id="83296"/>
    <lineage>
        <taxon>Eukaryota</taxon>
        <taxon>Fungi</taxon>
        <taxon>Fungi incertae sedis</taxon>
        <taxon>Microsporidia</taxon>
        <taxon>Nosematidae</taxon>
        <taxon>Nosema</taxon>
    </lineage>
</organism>
<dbReference type="AlphaFoldDB" id="A0A9P6GWR7"/>
<reference evidence="1 2" key="1">
    <citation type="journal article" date="2020" name="Genome Biol. Evol.">
        <title>Comparative genomics of strictly vertically transmitted, feminizing microsporidia endosymbionts of amphipod crustaceans.</title>
        <authorList>
            <person name="Cormier A."/>
            <person name="Chebbi M.A."/>
            <person name="Giraud I."/>
            <person name="Wattier R."/>
            <person name="Teixeira M."/>
            <person name="Gilbert C."/>
            <person name="Rigaud T."/>
            <person name="Cordaux R."/>
        </authorList>
    </citation>
    <scope>NUCLEOTIDE SEQUENCE [LARGE SCALE GENOMIC DNA]</scope>
    <source>
        <strain evidence="1 2">Ou3-Ou53</strain>
    </source>
</reference>
<comment type="caution">
    <text evidence="1">The sequence shown here is derived from an EMBL/GenBank/DDBJ whole genome shotgun (WGS) entry which is preliminary data.</text>
</comment>
<dbReference type="OrthoDB" id="2192696at2759"/>
<evidence type="ECO:0000313" key="2">
    <source>
        <dbReference type="Proteomes" id="UP000740883"/>
    </source>
</evidence>
<evidence type="ECO:0000313" key="1">
    <source>
        <dbReference type="EMBL" id="KAF9761831.1"/>
    </source>
</evidence>
<keyword evidence="2" id="KW-1185">Reference proteome</keyword>
<gene>
    <name evidence="1" type="ORF">NGRA_2390</name>
</gene>